<protein>
    <recommendedName>
        <fullName evidence="2">YdbS-like PH domain-containing protein</fullName>
    </recommendedName>
</protein>
<feature type="transmembrane region" description="Helical" evidence="1">
    <location>
        <begin position="227"/>
        <end position="251"/>
    </location>
</feature>
<evidence type="ECO:0000259" key="2">
    <source>
        <dbReference type="Pfam" id="PF03703"/>
    </source>
</evidence>
<evidence type="ECO:0000313" key="4">
    <source>
        <dbReference type="Proteomes" id="UP000245533"/>
    </source>
</evidence>
<feature type="transmembrane region" description="Helical" evidence="1">
    <location>
        <begin position="49"/>
        <end position="69"/>
    </location>
</feature>
<dbReference type="EMBL" id="QGGB01000010">
    <property type="protein sequence ID" value="PWN05400.1"/>
    <property type="molecule type" value="Genomic_DNA"/>
</dbReference>
<feature type="transmembrane region" description="Helical" evidence="1">
    <location>
        <begin position="180"/>
        <end position="201"/>
    </location>
</feature>
<organism evidence="3 4">
    <name type="scientific">Rhodohalobacter mucosus</name>
    <dbReference type="NCBI Taxonomy" id="2079485"/>
    <lineage>
        <taxon>Bacteria</taxon>
        <taxon>Pseudomonadati</taxon>
        <taxon>Balneolota</taxon>
        <taxon>Balneolia</taxon>
        <taxon>Balneolales</taxon>
        <taxon>Balneolaceae</taxon>
        <taxon>Rhodohalobacter</taxon>
    </lineage>
</organism>
<feature type="domain" description="YdbS-like PH" evidence="2">
    <location>
        <begin position="256"/>
        <end position="329"/>
    </location>
</feature>
<accession>A0A316TLY1</accession>
<keyword evidence="1" id="KW-1133">Transmembrane helix</keyword>
<keyword evidence="4" id="KW-1185">Reference proteome</keyword>
<dbReference type="Pfam" id="PF03703">
    <property type="entry name" value="bPH_2"/>
    <property type="match status" value="3"/>
</dbReference>
<keyword evidence="1" id="KW-0812">Transmembrane</keyword>
<reference evidence="3 4" key="1">
    <citation type="submission" date="2018-05" db="EMBL/GenBank/DDBJ databases">
        <title>Rhodohalobacter halophilus gen. nov., sp. nov., a moderately halophilic member of the family Balneolaceae.</title>
        <authorList>
            <person name="Liu Z.-W."/>
        </authorList>
    </citation>
    <scope>NUCLEOTIDE SEQUENCE [LARGE SCALE GENOMIC DNA]</scope>
    <source>
        <strain evidence="3 4">8A47</strain>
    </source>
</reference>
<dbReference type="PANTHER" id="PTHR34473">
    <property type="entry name" value="UPF0699 TRANSMEMBRANE PROTEIN YDBS"/>
    <property type="match status" value="1"/>
</dbReference>
<evidence type="ECO:0000256" key="1">
    <source>
        <dbReference type="SAM" id="Phobius"/>
    </source>
</evidence>
<dbReference type="InterPro" id="IPR014529">
    <property type="entry name" value="UCP026631"/>
</dbReference>
<feature type="transmembrane region" description="Helical" evidence="1">
    <location>
        <begin position="358"/>
        <end position="376"/>
    </location>
</feature>
<keyword evidence="1" id="KW-0472">Membrane</keyword>
<proteinExistence type="predicted"/>
<evidence type="ECO:0000313" key="3">
    <source>
        <dbReference type="EMBL" id="PWN05400.1"/>
    </source>
</evidence>
<name>A0A316TLY1_9BACT</name>
<dbReference type="AlphaFoldDB" id="A0A316TLY1"/>
<feature type="domain" description="YdbS-like PH" evidence="2">
    <location>
        <begin position="68"/>
        <end position="145"/>
    </location>
</feature>
<dbReference type="InterPro" id="IPR005182">
    <property type="entry name" value="YdbS-like_PH"/>
</dbReference>
<feature type="domain" description="YdbS-like PH" evidence="2">
    <location>
        <begin position="398"/>
        <end position="476"/>
    </location>
</feature>
<dbReference type="PANTHER" id="PTHR34473:SF2">
    <property type="entry name" value="UPF0699 TRANSMEMBRANE PROTEIN YDBT"/>
    <property type="match status" value="1"/>
</dbReference>
<dbReference type="Proteomes" id="UP000245533">
    <property type="component" value="Unassembled WGS sequence"/>
</dbReference>
<comment type="caution">
    <text evidence="3">The sequence shown here is derived from an EMBL/GenBank/DDBJ whole genome shotgun (WGS) entry which is preliminary data.</text>
</comment>
<gene>
    <name evidence="3" type="ORF">DDZ15_15145</name>
</gene>
<dbReference type="PIRSF" id="PIRSF026631">
    <property type="entry name" value="UCP026631"/>
    <property type="match status" value="1"/>
</dbReference>
<feature type="transmembrane region" description="Helical" evidence="1">
    <location>
        <begin position="20"/>
        <end position="43"/>
    </location>
</feature>
<sequence>MQGWPKMMSEFQRQHPASAISGAFALIRENFVTILIFLFLGVSNENLDFLWWISGGFIVLLLLGFGSWWRFEYKIENGELHIRRGLFVRKNLYLTKDRIQVIDITAGLVQRLFGLVKVDIQTAGSSSREASIEAVSLQRAKEINRLLRGETDSSDAGESEEISETIDKPQKIFTLPGKELLIAASTSGSFGIAFSILATVFSQAEPLLDESEMYDIIIGLLPAQNDLFTIIVMVVIFAAAAWLLSFISTLLSYGDFKLEVKPDEMVISRGIFEKKRLTIPYNRIQAVHISEGIIRQPLGYASVHIESAGYGDDKGTGSIVLFPLMKRDELLLFLNDILPDYQKLHEGVRPPARAARRYMIRASVVITAITAALYWLLSLNNWVWIIPALSVYWGWLRYRDAAAALSEDVLVIRSRQLAKNTAYIKRKRIQDATISQSWIQCFRNLCTVTVHVASGDQGKSFSVTDLEAAEGRFLLKELKGHGMSYGDLQDIPAPEFTVKLPGWPHSLIGSDQAAAN</sequence>